<evidence type="ECO:0000313" key="2">
    <source>
        <dbReference type="EMBL" id="KAK1166128.1"/>
    </source>
</evidence>
<evidence type="ECO:0000256" key="1">
    <source>
        <dbReference type="SAM" id="MobiDB-lite"/>
    </source>
</evidence>
<name>A0AAD8G371_ACIOX</name>
<dbReference type="AlphaFoldDB" id="A0AAD8G371"/>
<proteinExistence type="predicted"/>
<reference evidence="2" key="1">
    <citation type="submission" date="2022-02" db="EMBL/GenBank/DDBJ databases">
        <title>Atlantic sturgeon de novo genome assembly.</title>
        <authorList>
            <person name="Stock M."/>
            <person name="Klopp C."/>
            <person name="Guiguen Y."/>
            <person name="Cabau C."/>
            <person name="Parinello H."/>
            <person name="Santidrian Yebra-Pimentel E."/>
            <person name="Kuhl H."/>
            <person name="Dirks R.P."/>
            <person name="Guessner J."/>
            <person name="Wuertz S."/>
            <person name="Du K."/>
            <person name="Schartl M."/>
        </authorList>
    </citation>
    <scope>NUCLEOTIDE SEQUENCE</scope>
    <source>
        <strain evidence="2">STURGEONOMICS-FGT-2020</strain>
        <tissue evidence="2">Whole blood</tissue>
    </source>
</reference>
<dbReference type="GO" id="GO:0080008">
    <property type="term" value="C:Cul4-RING E3 ubiquitin ligase complex"/>
    <property type="evidence" value="ECO:0007669"/>
    <property type="project" value="TreeGrafter"/>
</dbReference>
<dbReference type="PANTHER" id="PTHR14815">
    <property type="entry name" value="DDB1- AND CUL4-ASSOCIATED FACTOR 17"/>
    <property type="match status" value="1"/>
</dbReference>
<dbReference type="Pfam" id="PF15802">
    <property type="entry name" value="DCAF17"/>
    <property type="match status" value="1"/>
</dbReference>
<dbReference type="GO" id="GO:0016567">
    <property type="term" value="P:protein ubiquitination"/>
    <property type="evidence" value="ECO:0007669"/>
    <property type="project" value="InterPro"/>
</dbReference>
<comment type="caution">
    <text evidence="2">The sequence shown here is derived from an EMBL/GenBank/DDBJ whole genome shotgun (WGS) entry which is preliminary data.</text>
</comment>
<protein>
    <recommendedName>
        <fullName evidence="4">DDB1- and CUL4-associated factor 17</fullName>
    </recommendedName>
</protein>
<dbReference type="Proteomes" id="UP001230051">
    <property type="component" value="Unassembled WGS sequence"/>
</dbReference>
<evidence type="ECO:0000313" key="3">
    <source>
        <dbReference type="Proteomes" id="UP001230051"/>
    </source>
</evidence>
<keyword evidence="3" id="KW-1185">Reference proteome</keyword>
<gene>
    <name evidence="2" type="ORF">AOXY_G12674</name>
</gene>
<evidence type="ECO:0008006" key="4">
    <source>
        <dbReference type="Google" id="ProtNLM"/>
    </source>
</evidence>
<organism evidence="2 3">
    <name type="scientific">Acipenser oxyrinchus oxyrinchus</name>
    <dbReference type="NCBI Taxonomy" id="40147"/>
    <lineage>
        <taxon>Eukaryota</taxon>
        <taxon>Metazoa</taxon>
        <taxon>Chordata</taxon>
        <taxon>Craniata</taxon>
        <taxon>Vertebrata</taxon>
        <taxon>Euteleostomi</taxon>
        <taxon>Actinopterygii</taxon>
        <taxon>Chondrostei</taxon>
        <taxon>Acipenseriformes</taxon>
        <taxon>Acipenseridae</taxon>
        <taxon>Acipenser</taxon>
    </lineage>
</organism>
<dbReference type="PANTHER" id="PTHR14815:SF2">
    <property type="entry name" value="DDB1- AND CUL4-ASSOCIATED FACTOR 17"/>
    <property type="match status" value="1"/>
</dbReference>
<feature type="region of interest" description="Disordered" evidence="1">
    <location>
        <begin position="1"/>
        <end position="24"/>
    </location>
</feature>
<dbReference type="EMBL" id="JAGXEW010000011">
    <property type="protein sequence ID" value="KAK1166128.1"/>
    <property type="molecule type" value="Genomic_DNA"/>
</dbReference>
<sequence>MSSDAAGIQTPAKRTVKHGPYPASEKKRSVCHSLSSRSIGLFKNDPGALYRENLTVLRRLVCQDTTTFRNVWTKRSKSPIEYEKGRIYFENYRCCYSSIALKPELLYELPKCSKLEKIEDALLCECPLGETLPRSSDHKPCLLALTANNWLYRLSAQTGALLESVYLSSQYKFRYLEWDVPQETMVIKSVQKKLVPMTRHALLCLAVFRVLPLTLLGMLEINKRVFGKSVVDAMISHGLLIVTHSMGLVRLYSLEHITEQFMLKKLVLGEKSEWNGTTGLVGEAPFGIPLNIQIKDCPPLLFEVSCLENAFQIGGFPYHYIITPKQKRQKGSYHICSLKDNKLAKNGVQFMECCSLESDWIYFHPDDSGRIVHVGPNQINVLKVDEAQGSQCQVVQDFAIAAKRENNVNAVTVTASGRVVKKRFKQLDDDPDQETFRIVEYEGELDLLAVIQTETEGKALIGLYDNQTGAVIKDIALAESWDVTYSQVLFFERDTIVHIEQELNSNFNCYVYKMTRDTTDEKEQQ</sequence>
<dbReference type="InterPro" id="IPR031620">
    <property type="entry name" value="DCAF17"/>
</dbReference>
<accession>A0AAD8G371</accession>